<sequence>MRKLLIAAAGATLLAAYFAPDQDGGVVGPAGASTRERPAVAPAAAPVLPATPLIPAAQADAANALRIQPRRHNGDGHDGDDDELGNVFAKQSWQPEAPRKPMPAQQESSPAAAPPKPAGPAGAPPLPFLFMGRFVDEGKAAFFLQLDGRNIVAHAGDKIDDSYVLDSVGADALHFIYLPLNQKQSLVVGDTN</sequence>
<evidence type="ECO:0000313" key="3">
    <source>
        <dbReference type="EMBL" id="SFL44749.1"/>
    </source>
</evidence>
<feature type="chain" id="PRO_5011790760" description="Secretion system X translation initiation factor" evidence="2">
    <location>
        <begin position="20"/>
        <end position="192"/>
    </location>
</feature>
<dbReference type="STRING" id="758825.SAMN02982985_00183"/>
<accession>A0A1I4HR67</accession>
<name>A0A1I4HR67_9BURK</name>
<gene>
    <name evidence="3" type="ORF">SAMN02982985_00183</name>
</gene>
<evidence type="ECO:0008006" key="5">
    <source>
        <dbReference type="Google" id="ProtNLM"/>
    </source>
</evidence>
<dbReference type="RefSeq" id="WP_093382373.1">
    <property type="nucleotide sequence ID" value="NZ_FOTW01000004.1"/>
</dbReference>
<feature type="signal peptide" evidence="2">
    <location>
        <begin position="1"/>
        <end position="19"/>
    </location>
</feature>
<proteinExistence type="predicted"/>
<feature type="compositionally biased region" description="Low complexity" evidence="1">
    <location>
        <begin position="102"/>
        <end position="111"/>
    </location>
</feature>
<keyword evidence="2" id="KW-0732">Signal</keyword>
<feature type="region of interest" description="Disordered" evidence="1">
    <location>
        <begin position="94"/>
        <end position="120"/>
    </location>
</feature>
<keyword evidence="4" id="KW-1185">Reference proteome</keyword>
<dbReference type="Proteomes" id="UP000199470">
    <property type="component" value="Unassembled WGS sequence"/>
</dbReference>
<protein>
    <recommendedName>
        <fullName evidence="5">Secretion system X translation initiation factor</fullName>
    </recommendedName>
</protein>
<evidence type="ECO:0000256" key="2">
    <source>
        <dbReference type="SAM" id="SignalP"/>
    </source>
</evidence>
<dbReference type="EMBL" id="FOTW01000004">
    <property type="protein sequence ID" value="SFL44749.1"/>
    <property type="molecule type" value="Genomic_DNA"/>
</dbReference>
<dbReference type="OrthoDB" id="9182900at2"/>
<evidence type="ECO:0000256" key="1">
    <source>
        <dbReference type="SAM" id="MobiDB-lite"/>
    </source>
</evidence>
<reference evidence="3 4" key="1">
    <citation type="submission" date="2016-10" db="EMBL/GenBank/DDBJ databases">
        <authorList>
            <person name="de Groot N.N."/>
        </authorList>
    </citation>
    <scope>NUCLEOTIDE SEQUENCE [LARGE SCALE GENOMIC DNA]</scope>
    <source>
        <strain evidence="3 4">ATCC 43154</strain>
    </source>
</reference>
<dbReference type="AlphaFoldDB" id="A0A1I4HR67"/>
<evidence type="ECO:0000313" key="4">
    <source>
        <dbReference type="Proteomes" id="UP000199470"/>
    </source>
</evidence>
<organism evidence="3 4">
    <name type="scientific">Rugamonas rubra</name>
    <dbReference type="NCBI Taxonomy" id="758825"/>
    <lineage>
        <taxon>Bacteria</taxon>
        <taxon>Pseudomonadati</taxon>
        <taxon>Pseudomonadota</taxon>
        <taxon>Betaproteobacteria</taxon>
        <taxon>Burkholderiales</taxon>
        <taxon>Oxalobacteraceae</taxon>
        <taxon>Telluria group</taxon>
        <taxon>Rugamonas</taxon>
    </lineage>
</organism>